<dbReference type="InterPro" id="IPR025756">
    <property type="entry name" value="Myb_CC_LHEQLE"/>
</dbReference>
<keyword evidence="3" id="KW-0805">Transcription regulation</keyword>
<dbReference type="InterPro" id="IPR009057">
    <property type="entry name" value="Homeodomain-like_sf"/>
</dbReference>
<keyword evidence="6" id="KW-0539">Nucleus</keyword>
<feature type="region of interest" description="Disordered" evidence="7">
    <location>
        <begin position="223"/>
        <end position="243"/>
    </location>
</feature>
<evidence type="ECO:0000256" key="6">
    <source>
        <dbReference type="ARBA" id="ARBA00023242"/>
    </source>
</evidence>
<evidence type="ECO:0000313" key="9">
    <source>
        <dbReference type="EMBL" id="RAL37836.1"/>
    </source>
</evidence>
<dbReference type="Gene3D" id="1.10.10.60">
    <property type="entry name" value="Homeodomain-like"/>
    <property type="match status" value="1"/>
</dbReference>
<evidence type="ECO:0000256" key="7">
    <source>
        <dbReference type="SAM" id="MobiDB-lite"/>
    </source>
</evidence>
<dbReference type="InterPro" id="IPR017930">
    <property type="entry name" value="Myb_dom"/>
</dbReference>
<evidence type="ECO:0000256" key="2">
    <source>
        <dbReference type="ARBA" id="ARBA00006783"/>
    </source>
</evidence>
<dbReference type="PROSITE" id="PS51294">
    <property type="entry name" value="HTH_MYB"/>
    <property type="match status" value="1"/>
</dbReference>
<evidence type="ECO:0000256" key="3">
    <source>
        <dbReference type="ARBA" id="ARBA00023015"/>
    </source>
</evidence>
<dbReference type="InterPro" id="IPR046955">
    <property type="entry name" value="PHR1-like"/>
</dbReference>
<name>A0A328CXI0_9ASTE</name>
<sequence length="445" mass="48055">MFQQQQQQQNIIKKPSSSMNHHHHNNNNHPSSSIHHHHHHHESGGGGGRGGAALCGGVQSQGAAAGDSGLVLTTDPKPRLRWTVELHERFVDAVTQLGGPDKATPKTIMRVMGVKGLTLYHLKSHLQKFRLGKQPHKEFNDHSSVKDVERASTLELQRNSSASSSGMIGRNMNEMQMEVQRRLHEQLEVQRHLQLRIEAQGKYMQTILEKACQTLSGGDTNNHVGSTTSASGGPYKLAGNAGPHQSEFGFPTFQDLNIYGDHLGLQQTIDGSSSLGGFLCNNGNNDNNLCLAPASRGKKRPGDGGGNGKNPMMSWSADELGQPLLMTSSCGLGPSPHDDDNNNGGPHMIQIAPLSLDTRGCNEIVIADSVPEFYERKPSLNVSPPGAGGRDHGTVILGERENKFDPMTLGRHSPRRGPPHPGMVMNMNMQAAAAAVQGRRTSTFG</sequence>
<dbReference type="PANTHER" id="PTHR31499">
    <property type="entry name" value="MYB FAMILY TRANSCRIPTION FACTOR PHL11"/>
    <property type="match status" value="1"/>
</dbReference>
<evidence type="ECO:0000313" key="10">
    <source>
        <dbReference type="Proteomes" id="UP000249390"/>
    </source>
</evidence>
<dbReference type="Pfam" id="PF14379">
    <property type="entry name" value="Myb_CC_LHEQLE"/>
    <property type="match status" value="1"/>
</dbReference>
<keyword evidence="4" id="KW-0175">Coiled coil</keyword>
<reference evidence="9 10" key="1">
    <citation type="submission" date="2018-06" db="EMBL/GenBank/DDBJ databases">
        <title>The Genome of Cuscuta australis (Dodder) Provides Insight into the Evolution of Plant Parasitism.</title>
        <authorList>
            <person name="Liu H."/>
        </authorList>
    </citation>
    <scope>NUCLEOTIDE SEQUENCE [LARGE SCALE GENOMIC DNA]</scope>
    <source>
        <strain evidence="10">cv. Yunnan</strain>
        <tissue evidence="9">Vines</tissue>
    </source>
</reference>
<organism evidence="9 10">
    <name type="scientific">Cuscuta australis</name>
    <dbReference type="NCBI Taxonomy" id="267555"/>
    <lineage>
        <taxon>Eukaryota</taxon>
        <taxon>Viridiplantae</taxon>
        <taxon>Streptophyta</taxon>
        <taxon>Embryophyta</taxon>
        <taxon>Tracheophyta</taxon>
        <taxon>Spermatophyta</taxon>
        <taxon>Magnoliopsida</taxon>
        <taxon>eudicotyledons</taxon>
        <taxon>Gunneridae</taxon>
        <taxon>Pentapetalae</taxon>
        <taxon>asterids</taxon>
        <taxon>lamiids</taxon>
        <taxon>Solanales</taxon>
        <taxon>Convolvulaceae</taxon>
        <taxon>Cuscuteae</taxon>
        <taxon>Cuscuta</taxon>
        <taxon>Cuscuta subgen. Grammica</taxon>
        <taxon>Cuscuta sect. Cleistogrammica</taxon>
    </lineage>
</organism>
<dbReference type="InterPro" id="IPR006447">
    <property type="entry name" value="Myb_dom_plants"/>
</dbReference>
<dbReference type="GO" id="GO:0003700">
    <property type="term" value="F:DNA-binding transcription factor activity"/>
    <property type="evidence" value="ECO:0007669"/>
    <property type="project" value="InterPro"/>
</dbReference>
<feature type="compositionally biased region" description="Gly residues" evidence="7">
    <location>
        <begin position="44"/>
        <end position="54"/>
    </location>
</feature>
<evidence type="ECO:0000256" key="4">
    <source>
        <dbReference type="ARBA" id="ARBA00023054"/>
    </source>
</evidence>
<comment type="subcellular location">
    <subcellularLocation>
        <location evidence="1">Nucleus</location>
    </subcellularLocation>
</comment>
<dbReference type="Pfam" id="PF00249">
    <property type="entry name" value="Myb_DNA-binding"/>
    <property type="match status" value="1"/>
</dbReference>
<keyword evidence="5" id="KW-0804">Transcription</keyword>
<comment type="similarity">
    <text evidence="2">Belongs to the MYB-CC family.</text>
</comment>
<dbReference type="Proteomes" id="UP000249390">
    <property type="component" value="Unassembled WGS sequence"/>
</dbReference>
<accession>A0A328CXI0</accession>
<dbReference type="AlphaFoldDB" id="A0A328CXI0"/>
<evidence type="ECO:0000256" key="1">
    <source>
        <dbReference type="ARBA" id="ARBA00004123"/>
    </source>
</evidence>
<dbReference type="GO" id="GO:0010597">
    <property type="term" value="P:green leaf volatile biosynthetic process"/>
    <property type="evidence" value="ECO:0007669"/>
    <property type="project" value="UniProtKB-ARBA"/>
</dbReference>
<feature type="domain" description="HTH myb-type" evidence="8">
    <location>
        <begin position="74"/>
        <end position="134"/>
    </location>
</feature>
<dbReference type="FunFam" id="1.10.10.60:FF:000002">
    <property type="entry name" value="Myb family transcription factor"/>
    <property type="match status" value="1"/>
</dbReference>
<evidence type="ECO:0000259" key="8">
    <source>
        <dbReference type="PROSITE" id="PS51294"/>
    </source>
</evidence>
<dbReference type="SUPFAM" id="SSF46689">
    <property type="entry name" value="Homeodomain-like"/>
    <property type="match status" value="1"/>
</dbReference>
<dbReference type="GO" id="GO:0000976">
    <property type="term" value="F:transcription cis-regulatory region binding"/>
    <property type="evidence" value="ECO:0007669"/>
    <property type="project" value="UniProtKB-ARBA"/>
</dbReference>
<dbReference type="GO" id="GO:0005634">
    <property type="term" value="C:nucleus"/>
    <property type="evidence" value="ECO:0007669"/>
    <property type="project" value="UniProtKB-SubCell"/>
</dbReference>
<feature type="region of interest" description="Disordered" evidence="7">
    <location>
        <begin position="292"/>
        <end position="313"/>
    </location>
</feature>
<keyword evidence="10" id="KW-1185">Reference proteome</keyword>
<feature type="region of interest" description="Disordered" evidence="7">
    <location>
        <begin position="1"/>
        <end position="59"/>
    </location>
</feature>
<dbReference type="PANTHER" id="PTHR31499:SF43">
    <property type="entry name" value="MYB FAMILY TRANSCRIPTION FACTOR APL"/>
    <property type="match status" value="1"/>
</dbReference>
<proteinExistence type="inferred from homology"/>
<evidence type="ECO:0000256" key="5">
    <source>
        <dbReference type="ARBA" id="ARBA00023163"/>
    </source>
</evidence>
<dbReference type="NCBIfam" id="TIGR01557">
    <property type="entry name" value="myb_SHAQKYF"/>
    <property type="match status" value="1"/>
</dbReference>
<protein>
    <recommendedName>
        <fullName evidence="8">HTH myb-type domain-containing protein</fullName>
    </recommendedName>
</protein>
<comment type="caution">
    <text evidence="9">The sequence shown here is derived from an EMBL/GenBank/DDBJ whole genome shotgun (WGS) entry which is preliminary data.</text>
</comment>
<gene>
    <name evidence="9" type="ORF">DM860_000530</name>
</gene>
<dbReference type="InterPro" id="IPR001005">
    <property type="entry name" value="SANT/Myb"/>
</dbReference>
<dbReference type="EMBL" id="NQVE01000215">
    <property type="protein sequence ID" value="RAL37836.1"/>
    <property type="molecule type" value="Genomic_DNA"/>
</dbReference>